<accession>A0AAD8NAF6</accession>
<dbReference type="EMBL" id="JAUIZM010000001">
    <property type="protein sequence ID" value="KAK1402724.1"/>
    <property type="molecule type" value="Genomic_DNA"/>
</dbReference>
<reference evidence="1" key="1">
    <citation type="submission" date="2023-02" db="EMBL/GenBank/DDBJ databases">
        <title>Genome of toxic invasive species Heracleum sosnowskyi carries increased number of genes despite the absence of recent whole-genome duplications.</title>
        <authorList>
            <person name="Schelkunov M."/>
            <person name="Shtratnikova V."/>
            <person name="Makarenko M."/>
            <person name="Klepikova A."/>
            <person name="Omelchenko D."/>
            <person name="Novikova G."/>
            <person name="Obukhova E."/>
            <person name="Bogdanov V."/>
            <person name="Penin A."/>
            <person name="Logacheva M."/>
        </authorList>
    </citation>
    <scope>NUCLEOTIDE SEQUENCE</scope>
    <source>
        <strain evidence="1">Hsosn_3</strain>
        <tissue evidence="1">Leaf</tissue>
    </source>
</reference>
<dbReference type="AlphaFoldDB" id="A0AAD8NAF6"/>
<dbReference type="Gene3D" id="1.25.10.10">
    <property type="entry name" value="Leucine-rich Repeat Variant"/>
    <property type="match status" value="1"/>
</dbReference>
<sequence>MLQIAEAETLEEGTRHLAIEFVIILAEAREKAPGMMRKLPQFITRMLKGDDKKFGSSCYCGLKLLLRSRWTVVYRFGTGLAGSVPSKGAAIFSCNYGLFQNPRVQYTKDVWLSPIVFSTK</sequence>
<dbReference type="InterPro" id="IPR011989">
    <property type="entry name" value="ARM-like"/>
</dbReference>
<dbReference type="Proteomes" id="UP001237642">
    <property type="component" value="Unassembled WGS sequence"/>
</dbReference>
<keyword evidence="2" id="KW-1185">Reference proteome</keyword>
<gene>
    <name evidence="1" type="ORF">POM88_002329</name>
</gene>
<name>A0AAD8NAF6_9APIA</name>
<proteinExistence type="predicted"/>
<organism evidence="1 2">
    <name type="scientific">Heracleum sosnowskyi</name>
    <dbReference type="NCBI Taxonomy" id="360622"/>
    <lineage>
        <taxon>Eukaryota</taxon>
        <taxon>Viridiplantae</taxon>
        <taxon>Streptophyta</taxon>
        <taxon>Embryophyta</taxon>
        <taxon>Tracheophyta</taxon>
        <taxon>Spermatophyta</taxon>
        <taxon>Magnoliopsida</taxon>
        <taxon>eudicotyledons</taxon>
        <taxon>Gunneridae</taxon>
        <taxon>Pentapetalae</taxon>
        <taxon>asterids</taxon>
        <taxon>campanulids</taxon>
        <taxon>Apiales</taxon>
        <taxon>Apiaceae</taxon>
        <taxon>Apioideae</taxon>
        <taxon>apioid superclade</taxon>
        <taxon>Tordylieae</taxon>
        <taxon>Tordyliinae</taxon>
        <taxon>Heracleum</taxon>
    </lineage>
</organism>
<evidence type="ECO:0000313" key="1">
    <source>
        <dbReference type="EMBL" id="KAK1402724.1"/>
    </source>
</evidence>
<evidence type="ECO:0000313" key="2">
    <source>
        <dbReference type="Proteomes" id="UP001237642"/>
    </source>
</evidence>
<comment type="caution">
    <text evidence="1">The sequence shown here is derived from an EMBL/GenBank/DDBJ whole genome shotgun (WGS) entry which is preliminary data.</text>
</comment>
<reference evidence="1" key="2">
    <citation type="submission" date="2023-05" db="EMBL/GenBank/DDBJ databases">
        <authorList>
            <person name="Schelkunov M.I."/>
        </authorList>
    </citation>
    <scope>NUCLEOTIDE SEQUENCE</scope>
    <source>
        <strain evidence="1">Hsosn_3</strain>
        <tissue evidence="1">Leaf</tissue>
    </source>
</reference>
<protein>
    <submittedName>
        <fullName evidence="1">Uncharacterized protein</fullName>
    </submittedName>
</protein>